<keyword evidence="2" id="KW-0012">Acyltransferase</keyword>
<evidence type="ECO:0000256" key="1">
    <source>
        <dbReference type="ARBA" id="ARBA00022679"/>
    </source>
</evidence>
<dbReference type="InterPro" id="IPR050832">
    <property type="entry name" value="Bact_Acetyltransf"/>
</dbReference>
<dbReference type="SUPFAM" id="SSF55729">
    <property type="entry name" value="Acyl-CoA N-acyltransferases (Nat)"/>
    <property type="match status" value="1"/>
</dbReference>
<evidence type="ECO:0000313" key="4">
    <source>
        <dbReference type="EMBL" id="OIR07078.1"/>
    </source>
</evidence>
<dbReference type="Gene3D" id="3.40.630.30">
    <property type="match status" value="1"/>
</dbReference>
<protein>
    <submittedName>
        <fullName evidence="4">Acetyltransferase (GNAT) family protein</fullName>
    </submittedName>
</protein>
<dbReference type="EMBL" id="MLJW01000039">
    <property type="protein sequence ID" value="OIR07078.1"/>
    <property type="molecule type" value="Genomic_DNA"/>
</dbReference>
<evidence type="ECO:0000259" key="3">
    <source>
        <dbReference type="PROSITE" id="PS51186"/>
    </source>
</evidence>
<dbReference type="GO" id="GO:0016747">
    <property type="term" value="F:acyltransferase activity, transferring groups other than amino-acyl groups"/>
    <property type="evidence" value="ECO:0007669"/>
    <property type="project" value="InterPro"/>
</dbReference>
<dbReference type="CDD" id="cd04301">
    <property type="entry name" value="NAT_SF"/>
    <property type="match status" value="1"/>
</dbReference>
<accession>A0A1J5T4J7</accession>
<dbReference type="PROSITE" id="PS51186">
    <property type="entry name" value="GNAT"/>
    <property type="match status" value="1"/>
</dbReference>
<dbReference type="PANTHER" id="PTHR43877">
    <property type="entry name" value="AMINOALKYLPHOSPHONATE N-ACETYLTRANSFERASE-RELATED-RELATED"/>
    <property type="match status" value="1"/>
</dbReference>
<proteinExistence type="predicted"/>
<gene>
    <name evidence="4" type="ORF">GALL_106650</name>
</gene>
<feature type="domain" description="N-acetyltransferase" evidence="3">
    <location>
        <begin position="20"/>
        <end position="155"/>
    </location>
</feature>
<dbReference type="AlphaFoldDB" id="A0A1J5T4J7"/>
<organism evidence="4">
    <name type="scientific">mine drainage metagenome</name>
    <dbReference type="NCBI Taxonomy" id="410659"/>
    <lineage>
        <taxon>unclassified sequences</taxon>
        <taxon>metagenomes</taxon>
        <taxon>ecological metagenomes</taxon>
    </lineage>
</organism>
<sequence length="186" mass="20574">MNIAPFAERLQQCHLGQIEAHLAKLSAEDLAFCFFYPATMDSVRERYLARLDPARDILLGIQIDGDIAALAHLYVEQHKAEVGLTVLPEYRERGLGEQLFEASILEARALGCSQIAIETRPDNAPMIALARSHGFAVGYDYGNIAGRLELRPLAPAGMSLWTLHRLLDVGAGLWRSLFGCAPMDKR</sequence>
<dbReference type="Pfam" id="PF00583">
    <property type="entry name" value="Acetyltransf_1"/>
    <property type="match status" value="1"/>
</dbReference>
<comment type="caution">
    <text evidence="4">The sequence shown here is derived from an EMBL/GenBank/DDBJ whole genome shotgun (WGS) entry which is preliminary data.</text>
</comment>
<dbReference type="InterPro" id="IPR000182">
    <property type="entry name" value="GNAT_dom"/>
</dbReference>
<dbReference type="InterPro" id="IPR016181">
    <property type="entry name" value="Acyl_CoA_acyltransferase"/>
</dbReference>
<evidence type="ECO:0000256" key="2">
    <source>
        <dbReference type="ARBA" id="ARBA00023315"/>
    </source>
</evidence>
<name>A0A1J5T4J7_9ZZZZ</name>
<reference evidence="4" key="1">
    <citation type="submission" date="2016-10" db="EMBL/GenBank/DDBJ databases">
        <title>Sequence of Gallionella enrichment culture.</title>
        <authorList>
            <person name="Poehlein A."/>
            <person name="Muehling M."/>
            <person name="Daniel R."/>
        </authorList>
    </citation>
    <scope>NUCLEOTIDE SEQUENCE</scope>
</reference>
<keyword evidence="1 4" id="KW-0808">Transferase</keyword>